<accession>A0A0D2K6V4</accession>
<evidence type="ECO:0000313" key="1">
    <source>
        <dbReference type="EMBL" id="KIZ06033.1"/>
    </source>
</evidence>
<dbReference type="Pfam" id="PF17963">
    <property type="entry name" value="Big_9"/>
    <property type="match status" value="1"/>
</dbReference>
<name>A0A0D2K6V4_9CHLO</name>
<dbReference type="AlphaFoldDB" id="A0A0D2K6V4"/>
<dbReference type="KEGG" id="mng:MNEG_1927"/>
<proteinExistence type="predicted"/>
<protein>
    <submittedName>
        <fullName evidence="1">Uncharacterized protein</fullName>
    </submittedName>
</protein>
<sequence length="424" mass="43374">MTIAVTDVFSCAYGQVCAVAAPGVLSNDDSATPGTVLTVVASTNVSTGSLELQANGSFVYTPATTFSGNATFNYTISNGYSLLTSSAPVVLVVSPATPVPGAEVNMRLVLIPSDNSTTTSAAAACPVDVTQLTTLAEGFAAKMRTSDGITDVQTTAVKCEYICTPSTLAAKKCIASGGAAGSYIVVRNPTTRAATVFFDGEVQGLADVGLNDTSSMDSSARKLLATAQPKAAVFQACCVSPKQREPPKGNAPTCKRINVGKTMTKLMRLSKCKCLNLREFVKAEIYPFTAGLAATVCVSKPSKRNPAKCANQVLNAGFATIACLAPATTNGSGILSLEFESARGFSVGRLGTVVATCTNSKFTSISSCNIANTNGTVVTNTPAGGVRLASAEWDAGCLCKATGRRPVVMVQAAQVVAGPSCSLT</sequence>
<keyword evidence="2" id="KW-1185">Reference proteome</keyword>
<dbReference type="Proteomes" id="UP000054498">
    <property type="component" value="Unassembled WGS sequence"/>
</dbReference>
<organism evidence="1 2">
    <name type="scientific">Monoraphidium neglectum</name>
    <dbReference type="NCBI Taxonomy" id="145388"/>
    <lineage>
        <taxon>Eukaryota</taxon>
        <taxon>Viridiplantae</taxon>
        <taxon>Chlorophyta</taxon>
        <taxon>core chlorophytes</taxon>
        <taxon>Chlorophyceae</taxon>
        <taxon>CS clade</taxon>
        <taxon>Sphaeropleales</taxon>
        <taxon>Selenastraceae</taxon>
        <taxon>Monoraphidium</taxon>
    </lineage>
</organism>
<dbReference type="GeneID" id="25734805"/>
<reference evidence="1 2" key="1">
    <citation type="journal article" date="2013" name="BMC Genomics">
        <title>Reconstruction of the lipid metabolism for the microalga Monoraphidium neglectum from its genome sequence reveals characteristics suitable for biofuel production.</title>
        <authorList>
            <person name="Bogen C."/>
            <person name="Al-Dilaimi A."/>
            <person name="Albersmeier A."/>
            <person name="Wichmann J."/>
            <person name="Grundmann M."/>
            <person name="Rupp O."/>
            <person name="Lauersen K.J."/>
            <person name="Blifernez-Klassen O."/>
            <person name="Kalinowski J."/>
            <person name="Goesmann A."/>
            <person name="Mussgnug J.H."/>
            <person name="Kruse O."/>
        </authorList>
    </citation>
    <scope>NUCLEOTIDE SEQUENCE [LARGE SCALE GENOMIC DNA]</scope>
    <source>
        <strain evidence="1 2">SAG 48.87</strain>
    </source>
</reference>
<dbReference type="EMBL" id="KK100424">
    <property type="protein sequence ID" value="KIZ06033.1"/>
    <property type="molecule type" value="Genomic_DNA"/>
</dbReference>
<gene>
    <name evidence="1" type="ORF">MNEG_1927</name>
</gene>
<evidence type="ECO:0000313" key="2">
    <source>
        <dbReference type="Proteomes" id="UP000054498"/>
    </source>
</evidence>
<dbReference type="RefSeq" id="XP_013905052.1">
    <property type="nucleotide sequence ID" value="XM_014049598.1"/>
</dbReference>
<dbReference type="Gene3D" id="2.60.40.3440">
    <property type="match status" value="1"/>
</dbReference>